<dbReference type="GO" id="GO:0005789">
    <property type="term" value="C:endoplasmic reticulum membrane"/>
    <property type="evidence" value="ECO:0007669"/>
    <property type="project" value="UniProtKB-SubCell"/>
</dbReference>
<dbReference type="InterPro" id="IPR036396">
    <property type="entry name" value="Cyt_P450_sf"/>
</dbReference>
<dbReference type="Pfam" id="PF00067">
    <property type="entry name" value="p450"/>
    <property type="match status" value="1"/>
</dbReference>
<dbReference type="GO" id="GO:0020037">
    <property type="term" value="F:heme binding"/>
    <property type="evidence" value="ECO:0007669"/>
    <property type="project" value="InterPro"/>
</dbReference>
<dbReference type="AlphaFoldDB" id="A0A1B6GWQ4"/>
<evidence type="ECO:0000256" key="6">
    <source>
        <dbReference type="ARBA" id="ARBA00022617"/>
    </source>
</evidence>
<organism evidence="17">
    <name type="scientific">Cuerna arida</name>
    <dbReference type="NCBI Taxonomy" id="1464854"/>
    <lineage>
        <taxon>Eukaryota</taxon>
        <taxon>Metazoa</taxon>
        <taxon>Ecdysozoa</taxon>
        <taxon>Arthropoda</taxon>
        <taxon>Hexapoda</taxon>
        <taxon>Insecta</taxon>
        <taxon>Pterygota</taxon>
        <taxon>Neoptera</taxon>
        <taxon>Paraneoptera</taxon>
        <taxon>Hemiptera</taxon>
        <taxon>Auchenorrhyncha</taxon>
        <taxon>Membracoidea</taxon>
        <taxon>Cicadellidae</taxon>
        <taxon>Cicadellinae</taxon>
        <taxon>Proconiini</taxon>
        <taxon>Cuerna</taxon>
    </lineage>
</organism>
<keyword evidence="9" id="KW-0492">Microsome</keyword>
<keyword evidence="8" id="KW-0256">Endoplasmic reticulum</keyword>
<dbReference type="PROSITE" id="PS00086">
    <property type="entry name" value="CYTOCHROME_P450"/>
    <property type="match status" value="1"/>
</dbReference>
<keyword evidence="10 15" id="KW-0560">Oxidoreductase</keyword>
<evidence type="ECO:0000256" key="8">
    <source>
        <dbReference type="ARBA" id="ARBA00022824"/>
    </source>
</evidence>
<dbReference type="Gene3D" id="1.10.630.10">
    <property type="entry name" value="Cytochrome P450"/>
    <property type="match status" value="1"/>
</dbReference>
<keyword evidence="7 14" id="KW-0479">Metal-binding</keyword>
<reference evidence="17" key="1">
    <citation type="submission" date="2015-11" db="EMBL/GenBank/DDBJ databases">
        <title>De novo transcriptome assembly of four potential Pierce s Disease insect vectors from Arizona vineyards.</title>
        <authorList>
            <person name="Tassone E.E."/>
        </authorList>
    </citation>
    <scope>NUCLEOTIDE SEQUENCE</scope>
</reference>
<keyword evidence="16" id="KW-0812">Transmembrane</keyword>
<dbReference type="EMBL" id="GECZ01002922">
    <property type="protein sequence ID" value="JAS66847.1"/>
    <property type="molecule type" value="Transcribed_RNA"/>
</dbReference>
<evidence type="ECO:0008006" key="18">
    <source>
        <dbReference type="Google" id="ProtNLM"/>
    </source>
</evidence>
<evidence type="ECO:0000256" key="13">
    <source>
        <dbReference type="ARBA" id="ARBA00023136"/>
    </source>
</evidence>
<comment type="similarity">
    <text evidence="5 15">Belongs to the cytochrome P450 family.</text>
</comment>
<dbReference type="GO" id="GO:0016705">
    <property type="term" value="F:oxidoreductase activity, acting on paired donors, with incorporation or reduction of molecular oxygen"/>
    <property type="evidence" value="ECO:0007669"/>
    <property type="project" value="InterPro"/>
</dbReference>
<evidence type="ECO:0000256" key="11">
    <source>
        <dbReference type="ARBA" id="ARBA00023004"/>
    </source>
</evidence>
<keyword evidence="12 15" id="KW-0503">Monooxygenase</keyword>
<feature type="transmembrane region" description="Helical" evidence="16">
    <location>
        <begin position="6"/>
        <end position="27"/>
    </location>
</feature>
<dbReference type="InterPro" id="IPR001128">
    <property type="entry name" value="Cyt_P450"/>
</dbReference>
<name>A0A1B6GWQ4_9HEMI</name>
<comment type="function">
    <text evidence="2">May be involved in the metabolism of insect hormones and in the breakdown of synthetic insecticides.</text>
</comment>
<evidence type="ECO:0000256" key="1">
    <source>
        <dbReference type="ARBA" id="ARBA00001971"/>
    </source>
</evidence>
<evidence type="ECO:0000256" key="3">
    <source>
        <dbReference type="ARBA" id="ARBA00004174"/>
    </source>
</evidence>
<gene>
    <name evidence="17" type="ORF">g.34770</name>
</gene>
<dbReference type="PANTHER" id="PTHR24292:SF100">
    <property type="entry name" value="CYTOCHROME P450 6A16, ISOFORM B-RELATED"/>
    <property type="match status" value="1"/>
</dbReference>
<evidence type="ECO:0000256" key="15">
    <source>
        <dbReference type="RuleBase" id="RU000461"/>
    </source>
</evidence>
<dbReference type="InterPro" id="IPR017972">
    <property type="entry name" value="Cyt_P450_CS"/>
</dbReference>
<dbReference type="InterPro" id="IPR050476">
    <property type="entry name" value="Insect_CytP450_Detox"/>
</dbReference>
<dbReference type="GO" id="GO:0004497">
    <property type="term" value="F:monooxygenase activity"/>
    <property type="evidence" value="ECO:0007669"/>
    <property type="project" value="UniProtKB-KW"/>
</dbReference>
<comment type="cofactor">
    <cofactor evidence="1 14">
        <name>heme</name>
        <dbReference type="ChEBI" id="CHEBI:30413"/>
    </cofactor>
</comment>
<protein>
    <recommendedName>
        <fullName evidence="18">Cytochrome P450</fullName>
    </recommendedName>
</protein>
<accession>A0A1B6GWQ4</accession>
<evidence type="ECO:0000256" key="10">
    <source>
        <dbReference type="ARBA" id="ARBA00023002"/>
    </source>
</evidence>
<evidence type="ECO:0000256" key="5">
    <source>
        <dbReference type="ARBA" id="ARBA00010617"/>
    </source>
</evidence>
<dbReference type="CDD" id="cd11056">
    <property type="entry name" value="CYP6-like"/>
    <property type="match status" value="1"/>
</dbReference>
<dbReference type="InterPro" id="IPR002403">
    <property type="entry name" value="Cyt_P450_E_grp-IV"/>
</dbReference>
<feature type="binding site" description="axial binding residue" evidence="14">
    <location>
        <position position="448"/>
    </location>
    <ligand>
        <name>heme</name>
        <dbReference type="ChEBI" id="CHEBI:30413"/>
    </ligand>
    <ligandPart>
        <name>Fe</name>
        <dbReference type="ChEBI" id="CHEBI:18248"/>
    </ligandPart>
</feature>
<evidence type="ECO:0000256" key="14">
    <source>
        <dbReference type="PIRSR" id="PIRSR602403-1"/>
    </source>
</evidence>
<sequence>MEASLSDFSVLSVLVTAALVSLTVYFWKFTQWHYWKQRGVPYLKPVLPIVGNMYDLLKLRSLPDISNRIYKETKGLPYVGIYACHTPVLFVRDLDLITKILVNDFNHFEDRGFNFNVNDILGRNLIHQSGSDWRFSRSKLVSCFGVNKVKAMFPTMKSKSEVLEEILKQENTSCIDIWEASLRYTTDVITLCTIGVDANSLQKPDEQFRQAGAHMLGSHFIYHVFMGCFFPRLHRILGIAVAKDRVKRFFHTVVHQVINYRKDNKSSNKDIIQTLIQLKEESSLDQSNKIPEIDDNFIVAQSFIFFLAGFESPGNVLACALYEIAKQPHIQDTLCQEINSVLDRYGGEVTFDALQDMKFLRQVVSEALRKYTPLTLIFRRCTKDYTIPDTSTVIEKGTLVLIPLRSIHEDPDYYPAPEVFDPERFSDENSASRHAATYMPFGVGPRYCPAVLYSHIKIRTAIVYLLRQFEVCVTKETPACLQPSPLAFLMAPKNGIPLAFKKRQS</sequence>
<evidence type="ECO:0000256" key="2">
    <source>
        <dbReference type="ARBA" id="ARBA00003690"/>
    </source>
</evidence>
<evidence type="ECO:0000256" key="12">
    <source>
        <dbReference type="ARBA" id="ARBA00023033"/>
    </source>
</evidence>
<evidence type="ECO:0000256" key="16">
    <source>
        <dbReference type="SAM" id="Phobius"/>
    </source>
</evidence>
<dbReference type="GO" id="GO:0005506">
    <property type="term" value="F:iron ion binding"/>
    <property type="evidence" value="ECO:0007669"/>
    <property type="project" value="InterPro"/>
</dbReference>
<keyword evidence="11 14" id="KW-0408">Iron</keyword>
<dbReference type="SUPFAM" id="SSF48264">
    <property type="entry name" value="Cytochrome P450"/>
    <property type="match status" value="1"/>
</dbReference>
<dbReference type="FunFam" id="1.10.630.10:FF:000042">
    <property type="entry name" value="Cytochrome P450"/>
    <property type="match status" value="1"/>
</dbReference>
<dbReference type="PRINTS" id="PR00465">
    <property type="entry name" value="EP450IV"/>
</dbReference>
<keyword evidence="16" id="KW-1133">Transmembrane helix</keyword>
<evidence type="ECO:0000256" key="9">
    <source>
        <dbReference type="ARBA" id="ARBA00022848"/>
    </source>
</evidence>
<keyword evidence="6 14" id="KW-0349">Heme</keyword>
<evidence type="ECO:0000256" key="7">
    <source>
        <dbReference type="ARBA" id="ARBA00022723"/>
    </source>
</evidence>
<dbReference type="PANTHER" id="PTHR24292">
    <property type="entry name" value="CYTOCHROME P450"/>
    <property type="match status" value="1"/>
</dbReference>
<evidence type="ECO:0000256" key="4">
    <source>
        <dbReference type="ARBA" id="ARBA00004406"/>
    </source>
</evidence>
<keyword evidence="13 16" id="KW-0472">Membrane</keyword>
<comment type="subcellular location">
    <subcellularLocation>
        <location evidence="4">Endoplasmic reticulum membrane</location>
        <topology evidence="4">Peripheral membrane protein</topology>
    </subcellularLocation>
    <subcellularLocation>
        <location evidence="3">Microsome membrane</location>
        <topology evidence="3">Peripheral membrane protein</topology>
    </subcellularLocation>
</comment>
<evidence type="ECO:0000313" key="17">
    <source>
        <dbReference type="EMBL" id="JAS66847.1"/>
    </source>
</evidence>
<proteinExistence type="inferred from homology"/>